<evidence type="ECO:0000256" key="2">
    <source>
        <dbReference type="ARBA" id="ARBA00022460"/>
    </source>
</evidence>
<keyword evidence="12" id="KW-1185">Reference proteome</keyword>
<dbReference type="GO" id="GO:0016747">
    <property type="term" value="F:acyltransferase activity, transferring groups other than amino-acyl groups"/>
    <property type="evidence" value="ECO:0007669"/>
    <property type="project" value="InterPro"/>
</dbReference>
<dbReference type="Proteomes" id="UP001176961">
    <property type="component" value="Unassembled WGS sequence"/>
</dbReference>
<evidence type="ECO:0000259" key="10">
    <source>
        <dbReference type="PROSITE" id="PS51186"/>
    </source>
</evidence>
<keyword evidence="7 8" id="KW-0472">Membrane</keyword>
<dbReference type="CDD" id="cd04301">
    <property type="entry name" value="NAT_SF"/>
    <property type="match status" value="1"/>
</dbReference>
<evidence type="ECO:0000256" key="4">
    <source>
        <dbReference type="ARBA" id="ARBA00022692"/>
    </source>
</evidence>
<evidence type="ECO:0000256" key="3">
    <source>
        <dbReference type="ARBA" id="ARBA00022475"/>
    </source>
</evidence>
<keyword evidence="6 8" id="KW-1133">Transmembrane helix</keyword>
<dbReference type="Pfam" id="PF25301">
    <property type="entry name" value="CUT_C"/>
    <property type="match status" value="1"/>
</dbReference>
<name>A0AA36H5D1_CYLNA</name>
<dbReference type="AlphaFoldDB" id="A0AA36H5D1"/>
<dbReference type="GO" id="GO:0042302">
    <property type="term" value="F:structural constituent of cuticle"/>
    <property type="evidence" value="ECO:0007669"/>
    <property type="project" value="UniProtKB-KW"/>
</dbReference>
<dbReference type="SMART" id="SM00241">
    <property type="entry name" value="ZP"/>
    <property type="match status" value="1"/>
</dbReference>
<feature type="domain" description="ZP" evidence="9">
    <location>
        <begin position="303"/>
        <end position="566"/>
    </location>
</feature>
<dbReference type="InterPro" id="IPR001507">
    <property type="entry name" value="ZP_dom"/>
</dbReference>
<evidence type="ECO:0000313" key="12">
    <source>
        <dbReference type="Proteomes" id="UP001176961"/>
    </source>
</evidence>
<keyword evidence="2" id="KW-0193">Cuticle</keyword>
<dbReference type="InterPro" id="IPR057475">
    <property type="entry name" value="CUT_C"/>
</dbReference>
<dbReference type="Pfam" id="PF00583">
    <property type="entry name" value="Acetyltransf_1"/>
    <property type="match status" value="1"/>
</dbReference>
<organism evidence="11 12">
    <name type="scientific">Cylicocyclus nassatus</name>
    <name type="common">Nematode worm</name>
    <dbReference type="NCBI Taxonomy" id="53992"/>
    <lineage>
        <taxon>Eukaryota</taxon>
        <taxon>Metazoa</taxon>
        <taxon>Ecdysozoa</taxon>
        <taxon>Nematoda</taxon>
        <taxon>Chromadorea</taxon>
        <taxon>Rhabditida</taxon>
        <taxon>Rhabditina</taxon>
        <taxon>Rhabditomorpha</taxon>
        <taxon>Strongyloidea</taxon>
        <taxon>Strongylidae</taxon>
        <taxon>Cylicocyclus</taxon>
    </lineage>
</organism>
<protein>
    <recommendedName>
        <fullName evidence="13">ZP domain-containing protein</fullName>
    </recommendedName>
</protein>
<dbReference type="SUPFAM" id="SSF55729">
    <property type="entry name" value="Acyl-CoA N-acyltransferases (Nat)"/>
    <property type="match status" value="1"/>
</dbReference>
<dbReference type="PANTHER" id="PTHR22907:SF51">
    <property type="entry name" value="CUTICLIN-1"/>
    <property type="match status" value="1"/>
</dbReference>
<dbReference type="InterPro" id="IPR000182">
    <property type="entry name" value="GNAT_dom"/>
</dbReference>
<feature type="domain" description="N-acetyltransferase" evidence="10">
    <location>
        <begin position="53"/>
        <end position="205"/>
    </location>
</feature>
<evidence type="ECO:0000256" key="7">
    <source>
        <dbReference type="ARBA" id="ARBA00023136"/>
    </source>
</evidence>
<dbReference type="InterPro" id="IPR056953">
    <property type="entry name" value="CUT_N"/>
</dbReference>
<comment type="caution">
    <text evidence="11">The sequence shown here is derived from an EMBL/GenBank/DDBJ whole genome shotgun (WGS) entry which is preliminary data.</text>
</comment>
<evidence type="ECO:0000313" key="11">
    <source>
        <dbReference type="EMBL" id="CAJ0604076.1"/>
    </source>
</evidence>
<sequence length="685" mass="77582">MVHRKMESFKTVLQRQKPDVPGKPYVMEVFSNKLPKSAGDPWRGAYSKHGFWYKFHDGEKQDFDKLVALSFEQNGYMLNYDYITAWENAYGISNIRVLVARNLKKELMGGLVAINKGDYTQIGAYFVMEEYRHSGIGSMLFREALKGKVGVIQAVHHLLPTVSNFGMKECYARRFNHIKIDKASGFPDLQESLADCRVVLAESFKTSDWDAVSLFDREVSAETRPIRELLALEDSETAALFDDKGICLGFGTSREIAGEGVRRIIVGPLYARDQQTGEILMKAILKKYYNPDLDFDFDPDPFAIYRRIVEYLIPAEERVLPVIEKLAGKDGKLSRPRMWYQMILRLLAQLLLLPIVVHSIPVDNGVDGKPEVECGPTAIQVNANTQNPFMGHVYVKPRFVTKVDRAYRISCFYMEAAKDVSSPMNVSELTTANVERFTQMPICRYDILEGGPNGMPVQYATIGQQVYHQWICKSETIDTFCMLVHSCTVDDGKGDEVPILDSNGCALDRYVLNNIEYPDDLEAGQEAHVYKYADRDGLFYQCQITIHLKENEECPRPVCTDLSKQFAAVAPSRSNAPHQSQTVQFITAKDSYKRNLAKVSRLIRVQRSTSGNADKYTLDVRAELTALDIVQEKPFTSIRDVCISEQWILFTIVLFALIFLTMSISFTTLCCATSRSRSSQTSIMS</sequence>
<keyword evidence="3" id="KW-1003">Cell membrane</keyword>
<evidence type="ECO:0008006" key="13">
    <source>
        <dbReference type="Google" id="ProtNLM"/>
    </source>
</evidence>
<evidence type="ECO:0000256" key="8">
    <source>
        <dbReference type="SAM" id="Phobius"/>
    </source>
</evidence>
<evidence type="ECO:0000256" key="6">
    <source>
        <dbReference type="ARBA" id="ARBA00022989"/>
    </source>
</evidence>
<reference evidence="11" key="1">
    <citation type="submission" date="2023-07" db="EMBL/GenBank/DDBJ databases">
        <authorList>
            <consortium name="CYATHOMIX"/>
        </authorList>
    </citation>
    <scope>NUCLEOTIDE SEQUENCE</scope>
    <source>
        <strain evidence="11">N/A</strain>
    </source>
</reference>
<dbReference type="PROSITE" id="PS51186">
    <property type="entry name" value="GNAT"/>
    <property type="match status" value="1"/>
</dbReference>
<dbReference type="InterPro" id="IPR051962">
    <property type="entry name" value="Cuticlin"/>
</dbReference>
<dbReference type="Gene3D" id="3.40.630.30">
    <property type="match status" value="1"/>
</dbReference>
<gene>
    <name evidence="11" type="ORF">CYNAS_LOCUS16059</name>
</gene>
<feature type="transmembrane region" description="Helical" evidence="8">
    <location>
        <begin position="647"/>
        <end position="672"/>
    </location>
</feature>
<keyword evidence="5" id="KW-0732">Signal</keyword>
<dbReference type="Pfam" id="PF25057">
    <property type="entry name" value="CUT_N"/>
    <property type="match status" value="1"/>
</dbReference>
<evidence type="ECO:0000256" key="5">
    <source>
        <dbReference type="ARBA" id="ARBA00022729"/>
    </source>
</evidence>
<dbReference type="PROSITE" id="PS51034">
    <property type="entry name" value="ZP_2"/>
    <property type="match status" value="1"/>
</dbReference>
<dbReference type="PANTHER" id="PTHR22907">
    <property type="entry name" value="GH04558P"/>
    <property type="match status" value="1"/>
</dbReference>
<accession>A0AA36H5D1</accession>
<dbReference type="InterPro" id="IPR016181">
    <property type="entry name" value="Acyl_CoA_acyltransferase"/>
</dbReference>
<evidence type="ECO:0000256" key="1">
    <source>
        <dbReference type="ARBA" id="ARBA00004251"/>
    </source>
</evidence>
<comment type="subcellular location">
    <subcellularLocation>
        <location evidence="1">Cell membrane</location>
        <topology evidence="1">Single-pass type I membrane protein</topology>
    </subcellularLocation>
</comment>
<dbReference type="GO" id="GO:0005886">
    <property type="term" value="C:plasma membrane"/>
    <property type="evidence" value="ECO:0007669"/>
    <property type="project" value="UniProtKB-SubCell"/>
</dbReference>
<evidence type="ECO:0000259" key="9">
    <source>
        <dbReference type="PROSITE" id="PS51034"/>
    </source>
</evidence>
<dbReference type="EMBL" id="CATQJL010000305">
    <property type="protein sequence ID" value="CAJ0604076.1"/>
    <property type="molecule type" value="Genomic_DNA"/>
</dbReference>
<proteinExistence type="predicted"/>
<keyword evidence="4 8" id="KW-0812">Transmembrane</keyword>